<evidence type="ECO:0000313" key="4">
    <source>
        <dbReference type="Proteomes" id="UP000284543"/>
    </source>
</evidence>
<dbReference type="GeneID" id="23115647"/>
<dbReference type="EMBL" id="QSHZ01000013">
    <property type="protein sequence ID" value="RHC55614.1"/>
    <property type="molecule type" value="Genomic_DNA"/>
</dbReference>
<evidence type="ECO:0000313" key="1">
    <source>
        <dbReference type="EMBL" id="RGV78364.1"/>
    </source>
</evidence>
<dbReference type="KEGG" id="cbol:CGC65_02475"/>
<sequence>MIDEIVKSTREASAVLDRIKSMPCEGLEKEVILPLLRKAVNLKLMIQEDTQTDIRKLVIISIKRQDLRKGNLPDEVIQREIKKYDCHQTSLAVQKKVLLLMFIERELGIAMEDDEASDIENLDELADAVIRHLKGGK</sequence>
<dbReference type="AlphaFoldDB" id="A0A414AVC5"/>
<evidence type="ECO:0000313" key="2">
    <source>
        <dbReference type="EMBL" id="RHC55614.1"/>
    </source>
</evidence>
<comment type="caution">
    <text evidence="2">The sequence shown here is derived from an EMBL/GenBank/DDBJ whole genome shotgun (WGS) entry which is preliminary data.</text>
</comment>
<dbReference type="RefSeq" id="WP_002566197.1">
    <property type="nucleotide sequence ID" value="NZ_BAABZS010000001.1"/>
</dbReference>
<dbReference type="Proteomes" id="UP000284543">
    <property type="component" value="Unassembled WGS sequence"/>
</dbReference>
<dbReference type="EMBL" id="QRZM01000001">
    <property type="protein sequence ID" value="RGV78364.1"/>
    <property type="molecule type" value="Genomic_DNA"/>
</dbReference>
<gene>
    <name evidence="2" type="ORF">DW839_14030</name>
    <name evidence="1" type="ORF">DWW02_01090</name>
</gene>
<organism evidence="2 3">
    <name type="scientific">Enterocloster bolteae</name>
    <dbReference type="NCBI Taxonomy" id="208479"/>
    <lineage>
        <taxon>Bacteria</taxon>
        <taxon>Bacillati</taxon>
        <taxon>Bacillota</taxon>
        <taxon>Clostridia</taxon>
        <taxon>Lachnospirales</taxon>
        <taxon>Lachnospiraceae</taxon>
        <taxon>Enterocloster</taxon>
    </lineage>
</organism>
<accession>A0A414AVC5</accession>
<name>A0A414AVC5_9FIRM</name>
<evidence type="ECO:0000313" key="3">
    <source>
        <dbReference type="Proteomes" id="UP000283975"/>
    </source>
</evidence>
<dbReference type="Proteomes" id="UP000283975">
    <property type="component" value="Unassembled WGS sequence"/>
</dbReference>
<reference evidence="3 4" key="1">
    <citation type="submission" date="2018-08" db="EMBL/GenBank/DDBJ databases">
        <title>A genome reference for cultivated species of the human gut microbiota.</title>
        <authorList>
            <person name="Zou Y."/>
            <person name="Xue W."/>
            <person name="Luo G."/>
        </authorList>
    </citation>
    <scope>NUCLEOTIDE SEQUENCE [LARGE SCALE GENOMIC DNA]</scope>
    <source>
        <strain evidence="1 4">AF14-18</strain>
        <strain evidence="2 3">AM35-14</strain>
    </source>
</reference>
<proteinExistence type="predicted"/>
<protein>
    <submittedName>
        <fullName evidence="2">Uncharacterized protein</fullName>
    </submittedName>
</protein>